<evidence type="ECO:0000313" key="3">
    <source>
        <dbReference type="Proteomes" id="UP001177769"/>
    </source>
</evidence>
<keyword evidence="3" id="KW-1185">Reference proteome</keyword>
<accession>A0AA95NDM1</accession>
<evidence type="ECO:0000259" key="1">
    <source>
        <dbReference type="Pfam" id="PF21926"/>
    </source>
</evidence>
<dbReference type="AlphaFoldDB" id="A0AA95NDM1"/>
<evidence type="ECO:0000313" key="2">
    <source>
        <dbReference type="EMBL" id="WIT10173.1"/>
    </source>
</evidence>
<dbReference type="Pfam" id="PF21926">
    <property type="entry name" value="FeeM"/>
    <property type="match status" value="1"/>
</dbReference>
<sequence length="250" mass="27521">MDLAADMAQMVRDHGAGALVSARRGESDFRSLLTRTTEAGLISVLAGDASTAEHPAGQLVRRRYADSGYDLSAAQMAHRGVVCTVQALLDRQIAGTVGVRPDSMEGLTADLAFGHVLDALRDEGYSLCEVTRLAVERDAPARAVLASLFHVVYLLAKDRFQADRLVIEVNPRHVSFYKRMLGFVEHGEVWRHPVVDAPATLLSLDLSFVQGQIMLYGGQPELVRLSRNLYPMCLPMAEEAEVMRAIWSWD</sequence>
<dbReference type="RefSeq" id="WP_285231242.1">
    <property type="nucleotide sequence ID" value="NZ_CP116346.1"/>
</dbReference>
<proteinExistence type="predicted"/>
<protein>
    <recommendedName>
        <fullName evidence="1">N-acyl amino acid synthase FeeM catalytic core domain-containing protein</fullName>
    </recommendedName>
</protein>
<dbReference type="InterPro" id="IPR016181">
    <property type="entry name" value="Acyl_CoA_acyltransferase"/>
</dbReference>
<dbReference type="SUPFAM" id="SSF55729">
    <property type="entry name" value="Acyl-CoA N-acyltransferases (Nat)"/>
    <property type="match status" value="1"/>
</dbReference>
<gene>
    <name evidence="2" type="ORF">PFX98_14655</name>
</gene>
<name>A0AA95NDM1_9BURK</name>
<reference evidence="2" key="1">
    <citation type="submission" date="2023-01" db="EMBL/GenBank/DDBJ databases">
        <title>Whole genome sequence of Paucibacter sp. S2-9 isolated from pond sediment.</title>
        <authorList>
            <person name="Jung J.Y."/>
        </authorList>
    </citation>
    <scope>NUCLEOTIDE SEQUENCE</scope>
    <source>
        <strain evidence="2">S2-9</strain>
    </source>
</reference>
<dbReference type="InterPro" id="IPR054597">
    <property type="entry name" value="FeeM_cat"/>
</dbReference>
<dbReference type="KEGG" id="pais:PFX98_14655"/>
<dbReference type="EMBL" id="CP116346">
    <property type="protein sequence ID" value="WIT10173.1"/>
    <property type="molecule type" value="Genomic_DNA"/>
</dbReference>
<dbReference type="Proteomes" id="UP001177769">
    <property type="component" value="Chromosome"/>
</dbReference>
<organism evidence="2 3">
    <name type="scientific">Paucibacter sediminis</name>
    <dbReference type="NCBI Taxonomy" id="3019553"/>
    <lineage>
        <taxon>Bacteria</taxon>
        <taxon>Pseudomonadati</taxon>
        <taxon>Pseudomonadota</taxon>
        <taxon>Betaproteobacteria</taxon>
        <taxon>Burkholderiales</taxon>
        <taxon>Sphaerotilaceae</taxon>
        <taxon>Roseateles</taxon>
    </lineage>
</organism>
<feature type="domain" description="N-acyl amino acid synthase FeeM catalytic core" evidence="1">
    <location>
        <begin position="56"/>
        <end position="205"/>
    </location>
</feature>
<dbReference type="Gene3D" id="3.40.630.30">
    <property type="match status" value="1"/>
</dbReference>